<feature type="region of interest" description="Disordered" evidence="1">
    <location>
        <begin position="91"/>
        <end position="112"/>
    </location>
</feature>
<sequence length="158" mass="17987">MDDDLGKDNISIPDIDLDLHDLMDIPSRYENLAIEDDAFLKSFIESRAYQSGRLEQEDDIGSDFVNSHISSLGKPSNTDSRADVTMKVIDNKDEREDAMATDDEFEKDDIPIPDTDVDLEYIPRLYDDLATEDDAFLEKVIKSGAYQSWRGEHEEPAH</sequence>
<reference evidence="2 3" key="1">
    <citation type="submission" date="2017-02" db="EMBL/GenBank/DDBJ databases">
        <title>Genomes of Trichoderma spp. with biocontrol activity.</title>
        <authorList>
            <person name="Gardiner D."/>
            <person name="Kazan K."/>
            <person name="Vos C."/>
            <person name="Harvey P."/>
        </authorList>
    </citation>
    <scope>NUCLEOTIDE SEQUENCE [LARGE SCALE GENOMIC DNA]</scope>
    <source>
        <strain evidence="2 3">Tr1</strain>
    </source>
</reference>
<dbReference type="AlphaFoldDB" id="A0A2K0TRR5"/>
<dbReference type="Proteomes" id="UP000236290">
    <property type="component" value="Unassembled WGS sequence"/>
</dbReference>
<dbReference type="EMBL" id="MTYI01000242">
    <property type="protein sequence ID" value="PNP48219.1"/>
    <property type="molecule type" value="Genomic_DNA"/>
</dbReference>
<proteinExistence type="predicted"/>
<organism evidence="2 3">
    <name type="scientific">Trichoderma harzianum</name>
    <name type="common">Hypocrea lixii</name>
    <dbReference type="NCBI Taxonomy" id="5544"/>
    <lineage>
        <taxon>Eukaryota</taxon>
        <taxon>Fungi</taxon>
        <taxon>Dikarya</taxon>
        <taxon>Ascomycota</taxon>
        <taxon>Pezizomycotina</taxon>
        <taxon>Sordariomycetes</taxon>
        <taxon>Hypocreomycetidae</taxon>
        <taxon>Hypocreales</taxon>
        <taxon>Hypocreaceae</taxon>
        <taxon>Trichoderma</taxon>
    </lineage>
</organism>
<accession>A0A2K0TRR5</accession>
<evidence type="ECO:0000313" key="2">
    <source>
        <dbReference type="EMBL" id="PNP48219.1"/>
    </source>
</evidence>
<evidence type="ECO:0000256" key="1">
    <source>
        <dbReference type="SAM" id="MobiDB-lite"/>
    </source>
</evidence>
<evidence type="ECO:0000313" key="3">
    <source>
        <dbReference type="Proteomes" id="UP000236290"/>
    </source>
</evidence>
<name>A0A2K0TRR5_TRIHA</name>
<dbReference type="OrthoDB" id="4574581at2759"/>
<comment type="caution">
    <text evidence="2">The sequence shown here is derived from an EMBL/GenBank/DDBJ whole genome shotgun (WGS) entry which is preliminary data.</text>
</comment>
<protein>
    <submittedName>
        <fullName evidence="2">Uncharacterized protein</fullName>
    </submittedName>
</protein>
<gene>
    <name evidence="2" type="ORF">THARTR1_10360</name>
</gene>